<reference evidence="2" key="1">
    <citation type="submission" date="2022-10" db="EMBL/GenBank/DDBJ databases">
        <title>The WGS of Solirubrobacter sp. CPCC 204708.</title>
        <authorList>
            <person name="Jiang Z."/>
        </authorList>
    </citation>
    <scope>NUCLEOTIDE SEQUENCE</scope>
    <source>
        <strain evidence="2">CPCC 204708</strain>
    </source>
</reference>
<dbReference type="EMBL" id="JAPCID010000012">
    <property type="protein sequence ID" value="MDA0137947.1"/>
    <property type="molecule type" value="Genomic_DNA"/>
</dbReference>
<comment type="caution">
    <text evidence="2">The sequence shown here is derived from an EMBL/GenBank/DDBJ whole genome shotgun (WGS) entry which is preliminary data.</text>
</comment>
<accession>A0ABT4RHD4</accession>
<keyword evidence="3" id="KW-1185">Reference proteome</keyword>
<keyword evidence="1" id="KW-0732">Signal</keyword>
<proteinExistence type="predicted"/>
<dbReference type="Proteomes" id="UP001147700">
    <property type="component" value="Unassembled WGS sequence"/>
</dbReference>
<gene>
    <name evidence="2" type="ORF">OJ962_10580</name>
</gene>
<feature type="chain" id="PRO_5046389672" evidence="1">
    <location>
        <begin position="26"/>
        <end position="49"/>
    </location>
</feature>
<organism evidence="2 3">
    <name type="scientific">Solirubrobacter deserti</name>
    <dbReference type="NCBI Taxonomy" id="2282478"/>
    <lineage>
        <taxon>Bacteria</taxon>
        <taxon>Bacillati</taxon>
        <taxon>Actinomycetota</taxon>
        <taxon>Thermoleophilia</taxon>
        <taxon>Solirubrobacterales</taxon>
        <taxon>Solirubrobacteraceae</taxon>
        <taxon>Solirubrobacter</taxon>
    </lineage>
</organism>
<evidence type="ECO:0000313" key="3">
    <source>
        <dbReference type="Proteomes" id="UP001147700"/>
    </source>
</evidence>
<evidence type="ECO:0000256" key="1">
    <source>
        <dbReference type="SAM" id="SignalP"/>
    </source>
</evidence>
<sequence>MNPSRPLILATALLATLAVPAAASAAGLGTTNVQKKHLATITHEPVTAR</sequence>
<protein>
    <submittedName>
        <fullName evidence="2">Uncharacterized protein</fullName>
    </submittedName>
</protein>
<evidence type="ECO:0000313" key="2">
    <source>
        <dbReference type="EMBL" id="MDA0137947.1"/>
    </source>
</evidence>
<feature type="signal peptide" evidence="1">
    <location>
        <begin position="1"/>
        <end position="25"/>
    </location>
</feature>
<name>A0ABT4RHD4_9ACTN</name>
<dbReference type="RefSeq" id="WP_202952847.1">
    <property type="nucleotide sequence ID" value="NZ_JAPCID010000012.1"/>
</dbReference>